<evidence type="ECO:0000256" key="1">
    <source>
        <dbReference type="ARBA" id="ARBA00006484"/>
    </source>
</evidence>
<dbReference type="PRINTS" id="PR00080">
    <property type="entry name" value="SDRFAMILY"/>
</dbReference>
<dbReference type="Proteomes" id="UP001152321">
    <property type="component" value="Unassembled WGS sequence"/>
</dbReference>
<dbReference type="InterPro" id="IPR002347">
    <property type="entry name" value="SDR_fam"/>
</dbReference>
<dbReference type="InterPro" id="IPR057326">
    <property type="entry name" value="KR_dom"/>
</dbReference>
<dbReference type="SUPFAM" id="SSF51735">
    <property type="entry name" value="NAD(P)-binding Rossmann-fold domains"/>
    <property type="match status" value="1"/>
</dbReference>
<evidence type="ECO:0000256" key="3">
    <source>
        <dbReference type="ARBA" id="ARBA00023027"/>
    </source>
</evidence>
<keyword evidence="6" id="KW-1185">Reference proteome</keyword>
<reference evidence="5" key="1">
    <citation type="submission" date="2022-08" db="EMBL/GenBank/DDBJ databases">
        <title>Novel Bdellovibrio Species Isolated from Svalbard: Designation Bdellovibrio svalbardensis.</title>
        <authorList>
            <person name="Mitchell R.J."/>
            <person name="Choi S.Y."/>
        </authorList>
    </citation>
    <scope>NUCLEOTIDE SEQUENCE</scope>
    <source>
        <strain evidence="5">PAP01</strain>
    </source>
</reference>
<feature type="domain" description="Ketoreductase" evidence="4">
    <location>
        <begin position="7"/>
        <end position="185"/>
    </location>
</feature>
<gene>
    <name evidence="5" type="ORF">NWE73_11650</name>
</gene>
<proteinExistence type="inferred from homology"/>
<evidence type="ECO:0000313" key="5">
    <source>
        <dbReference type="EMBL" id="MDG0817024.1"/>
    </source>
</evidence>
<name>A0ABT6DM85_9BACT</name>
<sequence length="247" mass="26646">MNRFQNKTAFITGGNSGIGKESALIIAKEGANIMIADIKENKDVLKELESLGVKAAFIACDVSDPMAVKEAVTATVKTFGSLDVAFNNAGVGDEGFIHEKTFEQWKKVIDINLSGVFYCMKYEIEQMLQQKNGGNIINVSSILGQVGTPGASAYVAAKHGVVGLTQTAAAEYGAKNIRVNAIGPGYIETPLLHSMSREQKYALEQMHPMKRLGRPEEVAKAFLWLASDDSSFMTGDYIPVDGGYLAQ</sequence>
<dbReference type="SMART" id="SM00822">
    <property type="entry name" value="PKS_KR"/>
    <property type="match status" value="1"/>
</dbReference>
<dbReference type="EMBL" id="JANRMI010000003">
    <property type="protein sequence ID" value="MDG0817024.1"/>
    <property type="molecule type" value="Genomic_DNA"/>
</dbReference>
<keyword evidence="2" id="KW-0560">Oxidoreductase</keyword>
<comment type="similarity">
    <text evidence="1">Belongs to the short-chain dehydrogenases/reductases (SDR) family.</text>
</comment>
<dbReference type="NCBIfam" id="NF009466">
    <property type="entry name" value="PRK12826.1-2"/>
    <property type="match status" value="1"/>
</dbReference>
<dbReference type="PANTHER" id="PTHR24321:SF8">
    <property type="entry name" value="ESTRADIOL 17-BETA-DEHYDROGENASE 8-RELATED"/>
    <property type="match status" value="1"/>
</dbReference>
<dbReference type="PRINTS" id="PR00081">
    <property type="entry name" value="GDHRDH"/>
</dbReference>
<comment type="caution">
    <text evidence="5">The sequence shown here is derived from an EMBL/GenBank/DDBJ whole genome shotgun (WGS) entry which is preliminary data.</text>
</comment>
<evidence type="ECO:0000256" key="2">
    <source>
        <dbReference type="ARBA" id="ARBA00023002"/>
    </source>
</evidence>
<dbReference type="InterPro" id="IPR036291">
    <property type="entry name" value="NAD(P)-bd_dom_sf"/>
</dbReference>
<dbReference type="Pfam" id="PF13561">
    <property type="entry name" value="adh_short_C2"/>
    <property type="match status" value="1"/>
</dbReference>
<dbReference type="PANTHER" id="PTHR24321">
    <property type="entry name" value="DEHYDROGENASES, SHORT CHAIN"/>
    <property type="match status" value="1"/>
</dbReference>
<evidence type="ECO:0000259" key="4">
    <source>
        <dbReference type="SMART" id="SM00822"/>
    </source>
</evidence>
<dbReference type="PROSITE" id="PS00061">
    <property type="entry name" value="ADH_SHORT"/>
    <property type="match status" value="1"/>
</dbReference>
<organism evidence="5 6">
    <name type="scientific">Bdellovibrio svalbardensis</name>
    <dbReference type="NCBI Taxonomy" id="2972972"/>
    <lineage>
        <taxon>Bacteria</taxon>
        <taxon>Pseudomonadati</taxon>
        <taxon>Bdellovibrionota</taxon>
        <taxon>Bdellovibrionia</taxon>
        <taxon>Bdellovibrionales</taxon>
        <taxon>Pseudobdellovibrionaceae</taxon>
        <taxon>Bdellovibrio</taxon>
    </lineage>
</organism>
<dbReference type="Gene3D" id="3.40.50.720">
    <property type="entry name" value="NAD(P)-binding Rossmann-like Domain"/>
    <property type="match status" value="1"/>
</dbReference>
<dbReference type="RefSeq" id="WP_277578500.1">
    <property type="nucleotide sequence ID" value="NZ_JANRMI010000003.1"/>
</dbReference>
<accession>A0ABT6DM85</accession>
<keyword evidence="3" id="KW-0520">NAD</keyword>
<protein>
    <submittedName>
        <fullName evidence="5">SDR family oxidoreductase</fullName>
    </submittedName>
</protein>
<dbReference type="CDD" id="cd05233">
    <property type="entry name" value="SDR_c"/>
    <property type="match status" value="1"/>
</dbReference>
<evidence type="ECO:0000313" key="6">
    <source>
        <dbReference type="Proteomes" id="UP001152321"/>
    </source>
</evidence>
<dbReference type="NCBIfam" id="NF005559">
    <property type="entry name" value="PRK07231.1"/>
    <property type="match status" value="1"/>
</dbReference>
<dbReference type="InterPro" id="IPR020904">
    <property type="entry name" value="Sc_DH/Rdtase_CS"/>
</dbReference>